<proteinExistence type="predicted"/>
<sequence>MVKINSILTQKEIDFLKQKLDFPDEMSLDDFTDFGDQVIDIEASAVMNSSDDLKEIADIVTKITTSKEWSE</sequence>
<accession>A0A514Z771</accession>
<gene>
    <name evidence="1" type="ORF">FLP15_03095</name>
</gene>
<dbReference type="AlphaFoldDB" id="A0A514Z771"/>
<dbReference type="KEGG" id="lack:FLP15_03095"/>
<evidence type="ECO:0000313" key="2">
    <source>
        <dbReference type="Proteomes" id="UP000315128"/>
    </source>
</evidence>
<keyword evidence="2" id="KW-1185">Reference proteome</keyword>
<protein>
    <submittedName>
        <fullName evidence="1">Uncharacterized protein</fullName>
    </submittedName>
</protein>
<dbReference type="EMBL" id="CP041356">
    <property type="protein sequence ID" value="QDK70337.1"/>
    <property type="molecule type" value="Genomic_DNA"/>
</dbReference>
<reference evidence="1 2" key="1">
    <citation type="submission" date="2019-07" db="EMBL/GenBank/DDBJ databases">
        <title>Genome sequencing of KACC 19320.</title>
        <authorList>
            <person name="Heo J."/>
            <person name="Kim S.-J."/>
            <person name="Kim J.-S."/>
            <person name="Hong S.-B."/>
            <person name="Kwon S.-W."/>
        </authorList>
    </citation>
    <scope>NUCLEOTIDE SEQUENCE [LARGE SCALE GENOMIC DNA]</scope>
    <source>
        <strain evidence="1 2">KACC 19320</strain>
    </source>
</reference>
<name>A0A514Z771_9LACT</name>
<dbReference type="Proteomes" id="UP000315128">
    <property type="component" value="Chromosome"/>
</dbReference>
<organism evidence="1 2">
    <name type="scientific">Lactococcus protaetiae</name>
    <dbReference type="NCBI Taxonomy" id="2592653"/>
    <lineage>
        <taxon>Bacteria</taxon>
        <taxon>Bacillati</taxon>
        <taxon>Bacillota</taxon>
        <taxon>Bacilli</taxon>
        <taxon>Lactobacillales</taxon>
        <taxon>Streptococcaceae</taxon>
        <taxon>Lactococcus</taxon>
    </lineage>
</organism>
<evidence type="ECO:0000313" key="1">
    <source>
        <dbReference type="EMBL" id="QDK70337.1"/>
    </source>
</evidence>
<dbReference type="RefSeq" id="WP_142765952.1">
    <property type="nucleotide sequence ID" value="NZ_CP041356.1"/>
</dbReference>